<name>A0A7S1ALD0_NOCSC</name>
<dbReference type="EMBL" id="HBFQ01045269">
    <property type="protein sequence ID" value="CAD8857828.1"/>
    <property type="molecule type" value="Transcribed_RNA"/>
</dbReference>
<dbReference type="Gene3D" id="1.10.510.10">
    <property type="entry name" value="Transferase(Phosphotransferase) domain 1"/>
    <property type="match status" value="1"/>
</dbReference>
<sequence length="734" mass="81284">MMSPSTVSDQRTSVIPTVIWNGSSVSHEEATKSVAKYGDVETMSTVPGLSWKDGAEGGGTLTASATSQEVEAVSLHDAGPMLPSSTLRPVLGPSLRSGLGTLRNPHGFRRNTDSTMDLHEAWCVEAKEDASPSNSDSSPKSVFASSPISSVAHSPVKERAVTPTSRKHFAQVKELLELCKPSSNLKHLVKECFDHVACDPGEPVLDLQAFMIFITELASSLGMAEDAFGDGTDEFLRFDFGGTGTVNIQECFKFARYHIKDYAKNLAPSLFDVQLPHKTLDEEGYRIVRKLGEGSFGEMLLAVNKLGEARAIKCCSKSKADVKVLDELKEEFNAMRKTEHPNIAETFDIFQDDELYYLVNKPYFGGELVVLTERASKSGVVMVEDWWRRIFKQCFEGLRYLHRHAMMHCDIKEPNIMMKTTDYWAPEMVIIDYGLVQAYTKDRVTTCGTPGYIPPETWRTKKWYPKGDVFSLGVCMVQLLVDKYGIFTENCANMSEVSEATQHRPVPLELLPRSWVRLPCLVGRLLARDQQDRFTVNRALEDPWFNDESSSQDVHDPFGNRSPSHEAVVSSTHSPGRVQATKLRNGPDLAKRRNGHKLRACSMTLPVWPGSCTTVLPTRFRSSSPSVRPPYNVALVLPRSSRFPQWGPRCHGALFSGSPFSCGRSGADLAESGTGHKLRACSMTAPVWPGSSTTVCPRRLRSSSASVRPPRKILNIPRRALTLPPAHTTVIVCV</sequence>
<feature type="region of interest" description="Disordered" evidence="1">
    <location>
        <begin position="547"/>
        <end position="579"/>
    </location>
</feature>
<evidence type="ECO:0000256" key="1">
    <source>
        <dbReference type="SAM" id="MobiDB-lite"/>
    </source>
</evidence>
<dbReference type="SMART" id="SM00220">
    <property type="entry name" value="S_TKc"/>
    <property type="match status" value="1"/>
</dbReference>
<dbReference type="PANTHER" id="PTHR44167">
    <property type="entry name" value="OVARIAN-SPECIFIC SERINE/THREONINE-PROTEIN KINASE LOK-RELATED"/>
    <property type="match status" value="1"/>
</dbReference>
<dbReference type="AlphaFoldDB" id="A0A7S1ALD0"/>
<dbReference type="PROSITE" id="PS00108">
    <property type="entry name" value="PROTEIN_KINASE_ST"/>
    <property type="match status" value="1"/>
</dbReference>
<dbReference type="InterPro" id="IPR011009">
    <property type="entry name" value="Kinase-like_dom_sf"/>
</dbReference>
<dbReference type="InterPro" id="IPR008271">
    <property type="entry name" value="Ser/Thr_kinase_AS"/>
</dbReference>
<feature type="domain" description="Protein kinase" evidence="2">
    <location>
        <begin position="285"/>
        <end position="545"/>
    </location>
</feature>
<dbReference type="Pfam" id="PF00069">
    <property type="entry name" value="Pkinase"/>
    <property type="match status" value="1"/>
</dbReference>
<dbReference type="GO" id="GO:0005634">
    <property type="term" value="C:nucleus"/>
    <property type="evidence" value="ECO:0007669"/>
    <property type="project" value="TreeGrafter"/>
</dbReference>
<protein>
    <recommendedName>
        <fullName evidence="2">Protein kinase domain-containing protein</fullName>
    </recommendedName>
</protein>
<dbReference type="SUPFAM" id="SSF56112">
    <property type="entry name" value="Protein kinase-like (PK-like)"/>
    <property type="match status" value="1"/>
</dbReference>
<dbReference type="InterPro" id="IPR000719">
    <property type="entry name" value="Prot_kinase_dom"/>
</dbReference>
<accession>A0A7S1ALD0</accession>
<dbReference type="PANTHER" id="PTHR44167:SF24">
    <property type="entry name" value="SERINE_THREONINE-PROTEIN KINASE CHK2"/>
    <property type="match status" value="1"/>
</dbReference>
<organism evidence="3">
    <name type="scientific">Noctiluca scintillans</name>
    <name type="common">Sea sparkle</name>
    <name type="synonym">Red tide dinoflagellate</name>
    <dbReference type="NCBI Taxonomy" id="2966"/>
    <lineage>
        <taxon>Eukaryota</taxon>
        <taxon>Sar</taxon>
        <taxon>Alveolata</taxon>
        <taxon>Dinophyceae</taxon>
        <taxon>Noctilucales</taxon>
        <taxon>Noctilucaceae</taxon>
        <taxon>Noctiluca</taxon>
    </lineage>
</organism>
<dbReference type="Gene3D" id="3.30.200.20">
    <property type="entry name" value="Phosphorylase Kinase, domain 1"/>
    <property type="match status" value="1"/>
</dbReference>
<dbReference type="GO" id="GO:0005524">
    <property type="term" value="F:ATP binding"/>
    <property type="evidence" value="ECO:0007669"/>
    <property type="project" value="InterPro"/>
</dbReference>
<reference evidence="3" key="1">
    <citation type="submission" date="2021-01" db="EMBL/GenBank/DDBJ databases">
        <authorList>
            <person name="Corre E."/>
            <person name="Pelletier E."/>
            <person name="Niang G."/>
            <person name="Scheremetjew M."/>
            <person name="Finn R."/>
            <person name="Kale V."/>
            <person name="Holt S."/>
            <person name="Cochrane G."/>
            <person name="Meng A."/>
            <person name="Brown T."/>
            <person name="Cohen L."/>
        </authorList>
    </citation>
    <scope>NUCLEOTIDE SEQUENCE</scope>
</reference>
<dbReference type="PROSITE" id="PS50011">
    <property type="entry name" value="PROTEIN_KINASE_DOM"/>
    <property type="match status" value="1"/>
</dbReference>
<dbReference type="GO" id="GO:0004674">
    <property type="term" value="F:protein serine/threonine kinase activity"/>
    <property type="evidence" value="ECO:0007669"/>
    <property type="project" value="TreeGrafter"/>
</dbReference>
<dbReference type="GO" id="GO:0044773">
    <property type="term" value="P:mitotic DNA damage checkpoint signaling"/>
    <property type="evidence" value="ECO:0007669"/>
    <property type="project" value="TreeGrafter"/>
</dbReference>
<evidence type="ECO:0000313" key="3">
    <source>
        <dbReference type="EMBL" id="CAD8857828.1"/>
    </source>
</evidence>
<evidence type="ECO:0000259" key="2">
    <source>
        <dbReference type="PROSITE" id="PS50011"/>
    </source>
</evidence>
<proteinExistence type="predicted"/>
<gene>
    <name evidence="3" type="ORF">NSCI0253_LOCUS32180</name>
</gene>